<dbReference type="OrthoDB" id="442921at2759"/>
<dbReference type="Gene3D" id="1.10.510.10">
    <property type="entry name" value="Transferase(Phosphotransferase) domain 1"/>
    <property type="match status" value="1"/>
</dbReference>
<sequence length="1318" mass="150240">MAPAATAKGQVVHQDVSSTPIHAYNTRSKARSKTCARPKRNQATVSTPAEAKPTEQRGKRARLDELPVDQTGPGLLSPAQLIATVPVHSARSKKRTQLEVVIPSHPPPTVDTSFAYDHIPTTPRFDTPLGSEVEAQTYDPTPEPQEDSGTWRLEDLKCFMREQLMDVVYESPIFFETWLSHESDPTLMNACRLSRAWNAANGTWDWLQEEDSDYYQYVADVLSSIAFASHDRRHIPFPPFLDHHDWPVPSEYGYLLQPDIVWCPRLHPQHSNVNWCDVQLVATCKPAWADFTDVLVETLCYVSAQFGSQYWRKFAFALFFIGTEATFLYVDRCGVVHSPSIDIVKDPEEFIQVFAALMRLDQERQGNDPSFRAVCQSDGNYTMEVEFEDRWYEVVETRCQQQHLIGVGTVVLLLSHKNNNDWEELPERFILKIAWREEERQPEGHLMLPICGLFGVCQYLASQEFDSTINTSGFLHSEQASALISEDVLLQIESGYSPLGKRRWLNWLLLEAGEPLESITDEIEYADAFTDIIFAIWGLKNQGYCHRDISPGNIIIANPECRRRREISTGERDEENPDYVSREVTRLLKRSADPSVNNRNELRRLGLLQRLGRNYPTAKLIDFHLMVDVRNEELITHRAGTRNYMARVLLPHDNEFRQHYQHDLESLFWVAYCDLASRRMPDKPTTSRTQEIEMFNGQPDCGIRAHKLEFTSLCHSIPGPGEMFGTEWADRTWGLVARLCKYWTPHFLDKQPVDNDEFIVGLIGVYEAFKAERIALRTAWITAGDMDGSKDHADDLNRLLEVHNKLPPVIITTTAMSTPTAAHPPTAKPPPTGPPPRPSPATNGNPARVPPRKNPNAGNPNVKVEPSAPPDPMTMYESLKSRIAALEEEEVTVEEEERRLAEEARRTVRGMSDSAVQTKYIELFQEMKRLEREHAKEKQKLTRDKDAGKSRVWAVVVLANMRVAKLQYNKASQARTKLENLARELQKDNKKLRVRPLFDDLGLSLIRPQEDTRRLTVSFEEARDEINQVKDELVQRQLAHPRFLAHSGIDLSTRKPLVNGAQQPADIVVKVVCKFRAELFFKINRKTKLTRLFSAWEARMSGNAIPDSSNAKKPERTNFIFTHAGRTIDWESTPDQAGIENNDVIMAVELMDLTQVEPDDLAAVKPKLTKYIPEDETEAARSVEEMLDIVVRERLKDMLRQYERRERHFEAVVRSKELEVLLARARVEEQKGCAEVAKRVARAAEQQNGALQTELEDLQRHEAATAAKIQQCLHTLGKNSTADPTPAAARLVRDVLREHLDIRAQTIEQNANDTDEDP</sequence>
<feature type="compositionally biased region" description="Basic and acidic residues" evidence="3">
    <location>
        <begin position="52"/>
        <end position="63"/>
    </location>
</feature>
<feature type="region of interest" description="Disordered" evidence="3">
    <location>
        <begin position="818"/>
        <end position="875"/>
    </location>
</feature>
<evidence type="ECO:0000256" key="3">
    <source>
        <dbReference type="SAM" id="MobiDB-lite"/>
    </source>
</evidence>
<dbReference type="Pfam" id="PF09728">
    <property type="entry name" value="Taxilin"/>
    <property type="match status" value="1"/>
</dbReference>
<protein>
    <recommendedName>
        <fullName evidence="4">Fungal-type protein kinase domain-containing protein</fullName>
    </recommendedName>
</protein>
<feature type="region of interest" description="Disordered" evidence="3">
    <location>
        <begin position="25"/>
        <end position="63"/>
    </location>
</feature>
<dbReference type="Proteomes" id="UP000383932">
    <property type="component" value="Unassembled WGS sequence"/>
</dbReference>
<comment type="similarity">
    <text evidence="1">Belongs to the taxilin family.</text>
</comment>
<feature type="compositionally biased region" description="Basic residues" evidence="3">
    <location>
        <begin position="28"/>
        <end position="40"/>
    </location>
</feature>
<proteinExistence type="inferred from homology"/>
<evidence type="ECO:0000313" key="5">
    <source>
        <dbReference type="EMBL" id="KAB5593189.1"/>
    </source>
</evidence>
<dbReference type="CDD" id="cd01763">
    <property type="entry name" value="Ubl_SUMO_like"/>
    <property type="match status" value="1"/>
</dbReference>
<evidence type="ECO:0000259" key="4">
    <source>
        <dbReference type="Pfam" id="PF17667"/>
    </source>
</evidence>
<gene>
    <name evidence="5" type="ORF">CTheo_3352</name>
</gene>
<evidence type="ECO:0000256" key="1">
    <source>
        <dbReference type="ARBA" id="ARBA00009550"/>
    </source>
</evidence>
<organism evidence="5 6">
    <name type="scientific">Ceratobasidium theobromae</name>
    <dbReference type="NCBI Taxonomy" id="1582974"/>
    <lineage>
        <taxon>Eukaryota</taxon>
        <taxon>Fungi</taxon>
        <taxon>Dikarya</taxon>
        <taxon>Basidiomycota</taxon>
        <taxon>Agaricomycotina</taxon>
        <taxon>Agaricomycetes</taxon>
        <taxon>Cantharellales</taxon>
        <taxon>Ceratobasidiaceae</taxon>
        <taxon>Ceratobasidium</taxon>
    </lineage>
</organism>
<dbReference type="SUPFAM" id="SSF54236">
    <property type="entry name" value="Ubiquitin-like"/>
    <property type="match status" value="1"/>
</dbReference>
<feature type="coiled-coil region" evidence="2">
    <location>
        <begin position="876"/>
        <end position="1039"/>
    </location>
</feature>
<keyword evidence="2" id="KW-0175">Coiled coil</keyword>
<dbReference type="InterPro" id="IPR011009">
    <property type="entry name" value="Kinase-like_dom_sf"/>
</dbReference>
<dbReference type="EMBL" id="SSOP01000043">
    <property type="protein sequence ID" value="KAB5593189.1"/>
    <property type="molecule type" value="Genomic_DNA"/>
</dbReference>
<dbReference type="PANTHER" id="PTHR38248:SF2">
    <property type="entry name" value="FUNK1 11"/>
    <property type="match status" value="1"/>
</dbReference>
<evidence type="ECO:0000256" key="2">
    <source>
        <dbReference type="SAM" id="Coils"/>
    </source>
</evidence>
<keyword evidence="6" id="KW-1185">Reference proteome</keyword>
<accession>A0A5N5QNF8</accession>
<feature type="region of interest" description="Disordered" evidence="3">
    <location>
        <begin position="1"/>
        <end position="20"/>
    </location>
</feature>
<evidence type="ECO:0000313" key="6">
    <source>
        <dbReference type="Proteomes" id="UP000383932"/>
    </source>
</evidence>
<dbReference type="InterPro" id="IPR040976">
    <property type="entry name" value="Pkinase_fungal"/>
</dbReference>
<dbReference type="PANTHER" id="PTHR38248">
    <property type="entry name" value="FUNK1 6"/>
    <property type="match status" value="1"/>
</dbReference>
<dbReference type="Gene3D" id="3.10.20.90">
    <property type="entry name" value="Phosphatidylinositol 3-kinase Catalytic Subunit, Chain A, domain 1"/>
    <property type="match status" value="1"/>
</dbReference>
<dbReference type="GO" id="GO:0004672">
    <property type="term" value="F:protein kinase activity"/>
    <property type="evidence" value="ECO:0007669"/>
    <property type="project" value="InterPro"/>
</dbReference>
<dbReference type="SUPFAM" id="SSF56112">
    <property type="entry name" value="Protein kinase-like (PK-like)"/>
    <property type="match status" value="1"/>
</dbReference>
<dbReference type="InterPro" id="IPR029071">
    <property type="entry name" value="Ubiquitin-like_domsf"/>
</dbReference>
<feature type="coiled-coil region" evidence="2">
    <location>
        <begin position="1192"/>
        <end position="1261"/>
    </location>
</feature>
<name>A0A5N5QNF8_9AGAM</name>
<dbReference type="InterPro" id="IPR026183">
    <property type="entry name" value="Taxilin_fam"/>
</dbReference>
<dbReference type="InterPro" id="IPR008266">
    <property type="entry name" value="Tyr_kinase_AS"/>
</dbReference>
<reference evidence="5 6" key="1">
    <citation type="journal article" date="2019" name="Fungal Biol. Biotechnol.">
        <title>Draft genome sequence of fastidious pathogen Ceratobasidium theobromae, which causes vascular-streak dieback in Theobroma cacao.</title>
        <authorList>
            <person name="Ali S.S."/>
            <person name="Asman A."/>
            <person name="Shao J."/>
            <person name="Firmansyah A.P."/>
            <person name="Susilo A.W."/>
            <person name="Rosmana A."/>
            <person name="McMahon P."/>
            <person name="Junaid M."/>
            <person name="Guest D."/>
            <person name="Kheng T.Y."/>
            <person name="Meinhardt L.W."/>
            <person name="Bailey B.A."/>
        </authorList>
    </citation>
    <scope>NUCLEOTIDE SEQUENCE [LARGE SCALE GENOMIC DNA]</scope>
    <source>
        <strain evidence="5 6">CT2</strain>
    </source>
</reference>
<dbReference type="PROSITE" id="PS00109">
    <property type="entry name" value="PROTEIN_KINASE_TYR"/>
    <property type="match status" value="1"/>
</dbReference>
<feature type="domain" description="Fungal-type protein kinase" evidence="4">
    <location>
        <begin position="268"/>
        <end position="671"/>
    </location>
</feature>
<dbReference type="GO" id="GO:0019905">
    <property type="term" value="F:syntaxin binding"/>
    <property type="evidence" value="ECO:0007669"/>
    <property type="project" value="InterPro"/>
</dbReference>
<comment type="caution">
    <text evidence="5">The sequence shown here is derived from an EMBL/GenBank/DDBJ whole genome shotgun (WGS) entry which is preliminary data.</text>
</comment>
<feature type="compositionally biased region" description="Pro residues" evidence="3">
    <location>
        <begin position="826"/>
        <end position="839"/>
    </location>
</feature>
<dbReference type="Pfam" id="PF17667">
    <property type="entry name" value="Pkinase_fungal"/>
    <property type="match status" value="1"/>
</dbReference>